<name>A0A8S3RU63_MYTED</name>
<dbReference type="Proteomes" id="UP000683360">
    <property type="component" value="Unassembled WGS sequence"/>
</dbReference>
<reference evidence="1" key="1">
    <citation type="submission" date="2021-03" db="EMBL/GenBank/DDBJ databases">
        <authorList>
            <person name="Bekaert M."/>
        </authorList>
    </citation>
    <scope>NUCLEOTIDE SEQUENCE</scope>
</reference>
<dbReference type="AlphaFoldDB" id="A0A8S3RU63"/>
<evidence type="ECO:0000313" key="2">
    <source>
        <dbReference type="Proteomes" id="UP000683360"/>
    </source>
</evidence>
<gene>
    <name evidence="1" type="ORF">MEDL_27111</name>
</gene>
<dbReference type="EMBL" id="CAJPWZ010001339">
    <property type="protein sequence ID" value="CAG2213189.1"/>
    <property type="molecule type" value="Genomic_DNA"/>
</dbReference>
<organism evidence="1 2">
    <name type="scientific">Mytilus edulis</name>
    <name type="common">Blue mussel</name>
    <dbReference type="NCBI Taxonomy" id="6550"/>
    <lineage>
        <taxon>Eukaryota</taxon>
        <taxon>Metazoa</taxon>
        <taxon>Spiralia</taxon>
        <taxon>Lophotrochozoa</taxon>
        <taxon>Mollusca</taxon>
        <taxon>Bivalvia</taxon>
        <taxon>Autobranchia</taxon>
        <taxon>Pteriomorphia</taxon>
        <taxon>Mytilida</taxon>
        <taxon>Mytiloidea</taxon>
        <taxon>Mytilidae</taxon>
        <taxon>Mytilinae</taxon>
        <taxon>Mytilus</taxon>
    </lineage>
</organism>
<keyword evidence="2" id="KW-1185">Reference proteome</keyword>
<sequence>MNHSQYNYVSSLSRLQQEAANGYAHLVTAAKTEYRNMPIFVRPSECNQGSLIVDQTAQNILTKCRLHDVGTPYEVFSNGGCLFDSVSVSLCGTQEFSTELRVRTTIEMIRLKSRIMSLPVTPSLMTVSPNYVASVFSCASPGVTHQYGQYLLWQMLLVCL</sequence>
<comment type="caution">
    <text evidence="1">The sequence shown here is derived from an EMBL/GenBank/DDBJ whole genome shotgun (WGS) entry which is preliminary data.</text>
</comment>
<dbReference type="OrthoDB" id="6160306at2759"/>
<accession>A0A8S3RU63</accession>
<proteinExistence type="predicted"/>
<evidence type="ECO:0000313" key="1">
    <source>
        <dbReference type="EMBL" id="CAG2213189.1"/>
    </source>
</evidence>
<protein>
    <submittedName>
        <fullName evidence="1">Uncharacterized protein</fullName>
    </submittedName>
</protein>